<keyword evidence="10" id="KW-1185">Reference proteome</keyword>
<dbReference type="InterPro" id="IPR009056">
    <property type="entry name" value="Cyt_c-like_dom"/>
</dbReference>
<dbReference type="RefSeq" id="WP_068994563.1">
    <property type="nucleotide sequence ID" value="NZ_CP012418.1"/>
</dbReference>
<dbReference type="SUPFAM" id="SSF46626">
    <property type="entry name" value="Cytochrome c"/>
    <property type="match status" value="1"/>
</dbReference>
<evidence type="ECO:0000256" key="7">
    <source>
        <dbReference type="SAM" id="SignalP"/>
    </source>
</evidence>
<keyword evidence="4" id="KW-0249">Electron transport</keyword>
<name>A0A1B3BDR7_9GAMM</name>
<dbReference type="PATRIC" id="fig|1144748.3.peg.2217"/>
<feature type="chain" id="PRO_5008544482" evidence="7">
    <location>
        <begin position="26"/>
        <end position="145"/>
    </location>
</feature>
<dbReference type="PANTHER" id="PTHR40942">
    <property type="match status" value="1"/>
</dbReference>
<dbReference type="STRING" id="1144748.KS2013_2198"/>
<dbReference type="EMBL" id="CP012418">
    <property type="protein sequence ID" value="AOE50903.1"/>
    <property type="molecule type" value="Genomic_DNA"/>
</dbReference>
<evidence type="ECO:0000256" key="2">
    <source>
        <dbReference type="ARBA" id="ARBA00022617"/>
    </source>
</evidence>
<gene>
    <name evidence="9" type="ORF">KS2013_2198</name>
</gene>
<dbReference type="Pfam" id="PF13442">
    <property type="entry name" value="Cytochrome_CBB3"/>
    <property type="match status" value="1"/>
</dbReference>
<keyword evidence="1" id="KW-0813">Transport</keyword>
<keyword evidence="7" id="KW-0732">Signal</keyword>
<proteinExistence type="predicted"/>
<dbReference type="KEGG" id="ksd:KS2013_2198"/>
<dbReference type="AlphaFoldDB" id="A0A1B3BDR7"/>
<dbReference type="PANTHER" id="PTHR40942:SF4">
    <property type="entry name" value="CYTOCHROME C5"/>
    <property type="match status" value="1"/>
</dbReference>
<evidence type="ECO:0000256" key="3">
    <source>
        <dbReference type="ARBA" id="ARBA00022723"/>
    </source>
</evidence>
<organism evidence="9 10">
    <name type="scientific">Kangiella sediminilitoris</name>
    <dbReference type="NCBI Taxonomy" id="1144748"/>
    <lineage>
        <taxon>Bacteria</taxon>
        <taxon>Pseudomonadati</taxon>
        <taxon>Pseudomonadota</taxon>
        <taxon>Gammaproteobacteria</taxon>
        <taxon>Kangiellales</taxon>
        <taxon>Kangiellaceae</taxon>
        <taxon>Kangiella</taxon>
    </lineage>
</organism>
<evidence type="ECO:0000256" key="5">
    <source>
        <dbReference type="ARBA" id="ARBA00023004"/>
    </source>
</evidence>
<protein>
    <submittedName>
        <fullName evidence="9">Cytochrome C</fullName>
    </submittedName>
</protein>
<evidence type="ECO:0000256" key="1">
    <source>
        <dbReference type="ARBA" id="ARBA00022448"/>
    </source>
</evidence>
<dbReference type="GO" id="GO:0020037">
    <property type="term" value="F:heme binding"/>
    <property type="evidence" value="ECO:0007669"/>
    <property type="project" value="InterPro"/>
</dbReference>
<sequence length="145" mass="15205" precursor="true">MTKLKLMFVLAVSFTAAVFAGAAAAKHLSDKNVKDRLEPVHKVYVEGDDVPQVSNAAPTTAATSGPRAPEDIYNTYCSACHVAGVAGAPKLGDVAAWDSRLANGIETVYSNAINGINAMPPKGTCSDCSDDEIKAVVDYMVEQSK</sequence>
<dbReference type="PROSITE" id="PS51007">
    <property type="entry name" value="CYTC"/>
    <property type="match status" value="1"/>
</dbReference>
<dbReference type="GO" id="GO:0009055">
    <property type="term" value="F:electron transfer activity"/>
    <property type="evidence" value="ECO:0007669"/>
    <property type="project" value="InterPro"/>
</dbReference>
<keyword evidence="2 6" id="KW-0349">Heme</keyword>
<keyword evidence="3 6" id="KW-0479">Metal-binding</keyword>
<evidence type="ECO:0000256" key="6">
    <source>
        <dbReference type="PROSITE-ProRule" id="PRU00433"/>
    </source>
</evidence>
<dbReference type="InterPro" id="IPR002323">
    <property type="entry name" value="Cyt_CIE"/>
</dbReference>
<feature type="domain" description="Cytochrome c" evidence="8">
    <location>
        <begin position="64"/>
        <end position="144"/>
    </location>
</feature>
<dbReference type="PRINTS" id="PR00607">
    <property type="entry name" value="CYTCHROMECIE"/>
</dbReference>
<evidence type="ECO:0000256" key="4">
    <source>
        <dbReference type="ARBA" id="ARBA00022982"/>
    </source>
</evidence>
<dbReference type="InterPro" id="IPR036909">
    <property type="entry name" value="Cyt_c-like_dom_sf"/>
</dbReference>
<dbReference type="Proteomes" id="UP000094147">
    <property type="component" value="Chromosome"/>
</dbReference>
<feature type="signal peptide" evidence="7">
    <location>
        <begin position="1"/>
        <end position="25"/>
    </location>
</feature>
<reference evidence="10" key="1">
    <citation type="submission" date="2015-08" db="EMBL/GenBank/DDBJ databases">
        <authorList>
            <person name="Kim K.M."/>
        </authorList>
    </citation>
    <scope>NUCLEOTIDE SEQUENCE [LARGE SCALE GENOMIC DNA]</scope>
    <source>
        <strain evidence="10">KCTC 23892</strain>
    </source>
</reference>
<dbReference type="OrthoDB" id="9814708at2"/>
<evidence type="ECO:0000259" key="8">
    <source>
        <dbReference type="PROSITE" id="PS51007"/>
    </source>
</evidence>
<keyword evidence="5 6" id="KW-0408">Iron</keyword>
<dbReference type="GO" id="GO:0005506">
    <property type="term" value="F:iron ion binding"/>
    <property type="evidence" value="ECO:0007669"/>
    <property type="project" value="InterPro"/>
</dbReference>
<dbReference type="Gene3D" id="1.10.760.10">
    <property type="entry name" value="Cytochrome c-like domain"/>
    <property type="match status" value="1"/>
</dbReference>
<evidence type="ECO:0000313" key="9">
    <source>
        <dbReference type="EMBL" id="AOE50903.1"/>
    </source>
</evidence>
<accession>A0A1B3BDR7</accession>
<evidence type="ECO:0000313" key="10">
    <source>
        <dbReference type="Proteomes" id="UP000094147"/>
    </source>
</evidence>